<dbReference type="RefSeq" id="WP_322471982.1">
    <property type="nucleotide sequence ID" value="NZ_JBHRZG010000024.1"/>
</dbReference>
<evidence type="ECO:0000313" key="3">
    <source>
        <dbReference type="Proteomes" id="UP001595803"/>
    </source>
</evidence>
<gene>
    <name evidence="2" type="ORF">ACFOSB_19905</name>
</gene>
<organism evidence="2 3">
    <name type="scientific">Deinococcus rufus</name>
    <dbReference type="NCBI Taxonomy" id="2136097"/>
    <lineage>
        <taxon>Bacteria</taxon>
        <taxon>Thermotogati</taxon>
        <taxon>Deinococcota</taxon>
        <taxon>Deinococci</taxon>
        <taxon>Deinococcales</taxon>
        <taxon>Deinococcaceae</taxon>
        <taxon>Deinococcus</taxon>
    </lineage>
</organism>
<feature type="signal peptide" evidence="1">
    <location>
        <begin position="1"/>
        <end position="17"/>
    </location>
</feature>
<accession>A0ABV7ZCM0</accession>
<feature type="chain" id="PRO_5045219737" description="Lipoprotein" evidence="1">
    <location>
        <begin position="18"/>
        <end position="182"/>
    </location>
</feature>
<evidence type="ECO:0000313" key="2">
    <source>
        <dbReference type="EMBL" id="MFC3835131.1"/>
    </source>
</evidence>
<dbReference type="EMBL" id="JBHRZG010000024">
    <property type="protein sequence ID" value="MFC3835131.1"/>
    <property type="molecule type" value="Genomic_DNA"/>
</dbReference>
<sequence>MSSRRPHARLLLAPLLAACGTIPTPSVPLPDTTVPLANTFITQGKVVYVDQDGLRGSTLPAALQGLTIRGDALYDAASGGTLGTVKLYVRPSLDALEGRCMRVPGVLGAPTLYACEPQDETAQGIGTLNVQARASVPFTLSGPALDTAARSGRGYFGFQVVTGTAIQGETVELTNLKAQARL</sequence>
<evidence type="ECO:0008006" key="4">
    <source>
        <dbReference type="Google" id="ProtNLM"/>
    </source>
</evidence>
<keyword evidence="1" id="KW-0732">Signal</keyword>
<comment type="caution">
    <text evidence="2">The sequence shown here is derived from an EMBL/GenBank/DDBJ whole genome shotgun (WGS) entry which is preliminary data.</text>
</comment>
<keyword evidence="3" id="KW-1185">Reference proteome</keyword>
<evidence type="ECO:0000256" key="1">
    <source>
        <dbReference type="SAM" id="SignalP"/>
    </source>
</evidence>
<protein>
    <recommendedName>
        <fullName evidence="4">Lipoprotein</fullName>
    </recommendedName>
</protein>
<proteinExistence type="predicted"/>
<dbReference type="Proteomes" id="UP001595803">
    <property type="component" value="Unassembled WGS sequence"/>
</dbReference>
<name>A0ABV7ZCM0_9DEIO</name>
<reference evidence="3" key="1">
    <citation type="journal article" date="2019" name="Int. J. Syst. Evol. Microbiol.">
        <title>The Global Catalogue of Microorganisms (GCM) 10K type strain sequencing project: providing services to taxonomists for standard genome sequencing and annotation.</title>
        <authorList>
            <consortium name="The Broad Institute Genomics Platform"/>
            <consortium name="The Broad Institute Genome Sequencing Center for Infectious Disease"/>
            <person name="Wu L."/>
            <person name="Ma J."/>
        </authorList>
    </citation>
    <scope>NUCLEOTIDE SEQUENCE [LARGE SCALE GENOMIC DNA]</scope>
    <source>
        <strain evidence="3">CCTCC AB 2017081</strain>
    </source>
</reference>